<accession>A0ABS5KS22</accession>
<reference evidence="2 3" key="1">
    <citation type="submission" date="2020-02" db="EMBL/GenBank/DDBJ databases">
        <title>Acidophilic actinobacteria isolated from forest soil.</title>
        <authorList>
            <person name="Golinska P."/>
        </authorList>
    </citation>
    <scope>NUCLEOTIDE SEQUENCE [LARGE SCALE GENOMIC DNA]</scope>
    <source>
        <strain evidence="2 3">NL8</strain>
    </source>
</reference>
<dbReference type="PROSITE" id="PS51747">
    <property type="entry name" value="CYT_DCMP_DEAMINASES_2"/>
    <property type="match status" value="1"/>
</dbReference>
<comment type="caution">
    <text evidence="2">The sequence shown here is derived from an EMBL/GenBank/DDBJ whole genome shotgun (WGS) entry which is preliminary data.</text>
</comment>
<dbReference type="RefSeq" id="WP_212010424.1">
    <property type="nucleotide sequence ID" value="NZ_JAAFYZ010000057.1"/>
</dbReference>
<evidence type="ECO:0000259" key="1">
    <source>
        <dbReference type="PROSITE" id="PS51747"/>
    </source>
</evidence>
<feature type="domain" description="CMP/dCMP-type deaminase" evidence="1">
    <location>
        <begin position="19"/>
        <end position="146"/>
    </location>
</feature>
<organism evidence="2 3">
    <name type="scientific">Catenulispora pinistramenti</name>
    <dbReference type="NCBI Taxonomy" id="2705254"/>
    <lineage>
        <taxon>Bacteria</taxon>
        <taxon>Bacillati</taxon>
        <taxon>Actinomycetota</taxon>
        <taxon>Actinomycetes</taxon>
        <taxon>Catenulisporales</taxon>
        <taxon>Catenulisporaceae</taxon>
        <taxon>Catenulispora</taxon>
    </lineage>
</organism>
<proteinExistence type="predicted"/>
<keyword evidence="3" id="KW-1185">Reference proteome</keyword>
<sequence length="167" mass="18099">MTTTDAASAHPSFSARTHGEDREWLSTAVDLAWRCPPAPRAFNVGALIIDADDRELARGWSRDTDEHVHAEESALARVAPGHPRLPGATIYSSLEPCSVRKSRPVSCTQLIIDSGIRRVVFAWREPSLLVEDCQGAELLRAAGIEVVEFPEFAPMVQAANAQLLGGS</sequence>
<dbReference type="InterPro" id="IPR016193">
    <property type="entry name" value="Cytidine_deaminase-like"/>
</dbReference>
<dbReference type="Proteomes" id="UP000730482">
    <property type="component" value="Unassembled WGS sequence"/>
</dbReference>
<name>A0ABS5KS22_9ACTN</name>
<dbReference type="Gene3D" id="3.40.140.10">
    <property type="entry name" value="Cytidine Deaminase, domain 2"/>
    <property type="match status" value="1"/>
</dbReference>
<evidence type="ECO:0000313" key="3">
    <source>
        <dbReference type="Proteomes" id="UP000730482"/>
    </source>
</evidence>
<dbReference type="Pfam" id="PF00383">
    <property type="entry name" value="dCMP_cyt_deam_1"/>
    <property type="match status" value="1"/>
</dbReference>
<dbReference type="SUPFAM" id="SSF53927">
    <property type="entry name" value="Cytidine deaminase-like"/>
    <property type="match status" value="1"/>
</dbReference>
<evidence type="ECO:0000313" key="2">
    <source>
        <dbReference type="EMBL" id="MBS2548847.1"/>
    </source>
</evidence>
<gene>
    <name evidence="2" type="ORF">KGQ19_18435</name>
</gene>
<protein>
    <submittedName>
        <fullName evidence="2">dCMP deaminase</fullName>
    </submittedName>
</protein>
<dbReference type="EMBL" id="JAAFYZ010000057">
    <property type="protein sequence ID" value="MBS2548847.1"/>
    <property type="molecule type" value="Genomic_DNA"/>
</dbReference>
<dbReference type="InterPro" id="IPR002125">
    <property type="entry name" value="CMP_dCMP_dom"/>
</dbReference>